<keyword evidence="4" id="KW-0804">Transcription</keyword>
<evidence type="ECO:0000313" key="7">
    <source>
        <dbReference type="EMBL" id="SMX72404.1"/>
    </source>
</evidence>
<reference evidence="8" key="1">
    <citation type="submission" date="2017-03" db="EMBL/GenBank/DDBJ databases">
        <authorList>
            <person name="Monnet C."/>
        </authorList>
    </citation>
    <scope>NUCLEOTIDE SEQUENCE [LARGE SCALE GENOMIC DNA]</scope>
    <source>
        <strain evidence="8">P10</strain>
    </source>
</reference>
<evidence type="ECO:0000256" key="1">
    <source>
        <dbReference type="ARBA" id="ARBA00022491"/>
    </source>
</evidence>
<keyword evidence="3 5" id="KW-0238">DNA-binding</keyword>
<proteinExistence type="predicted"/>
<evidence type="ECO:0000256" key="5">
    <source>
        <dbReference type="PROSITE-ProRule" id="PRU00335"/>
    </source>
</evidence>
<gene>
    <name evidence="7" type="ORF">BANT10_00784</name>
</gene>
<dbReference type="RefSeq" id="WP_101641895.1">
    <property type="nucleotide sequence ID" value="NZ_FXZE01000002.1"/>
</dbReference>
<evidence type="ECO:0000313" key="8">
    <source>
        <dbReference type="Proteomes" id="UP000234342"/>
    </source>
</evidence>
<evidence type="ECO:0000256" key="4">
    <source>
        <dbReference type="ARBA" id="ARBA00023163"/>
    </source>
</evidence>
<feature type="domain" description="HTH tetR-type" evidence="6">
    <location>
        <begin position="7"/>
        <end position="67"/>
    </location>
</feature>
<dbReference type="PANTHER" id="PTHR30055:SF200">
    <property type="entry name" value="HTH-TYPE TRANSCRIPTIONAL REPRESSOR BDCR"/>
    <property type="match status" value="1"/>
</dbReference>
<dbReference type="InterPro" id="IPR050109">
    <property type="entry name" value="HTH-type_TetR-like_transc_reg"/>
</dbReference>
<dbReference type="InterPro" id="IPR001647">
    <property type="entry name" value="HTH_TetR"/>
</dbReference>
<dbReference type="InterPro" id="IPR009057">
    <property type="entry name" value="Homeodomain-like_sf"/>
</dbReference>
<dbReference type="InterPro" id="IPR039538">
    <property type="entry name" value="BetI_C"/>
</dbReference>
<dbReference type="SUPFAM" id="SSF48498">
    <property type="entry name" value="Tetracyclin repressor-like, C-terminal domain"/>
    <property type="match status" value="1"/>
</dbReference>
<organism evidence="7 8">
    <name type="scientific">Brevibacterium antiquum</name>
    <dbReference type="NCBI Taxonomy" id="234835"/>
    <lineage>
        <taxon>Bacteria</taxon>
        <taxon>Bacillati</taxon>
        <taxon>Actinomycetota</taxon>
        <taxon>Actinomycetes</taxon>
        <taxon>Micrococcales</taxon>
        <taxon>Brevibacteriaceae</taxon>
        <taxon>Brevibacterium</taxon>
    </lineage>
</organism>
<sequence>MPRKSASVRREEILAATVEEIESTGLRTLRVADVAARLGLSPSLVIYHFVTKEALVAAAFAHAGENDLYRARRLAAARKPARQRLRDVVRWYMPAGSTRSWKIWIDGWSAGLFDADVRSTFAALDREWKTILAGLIVDGLETGEFLCRNADEVRGDDADEVRSDAAQDEAGTAVARAAEDCATRILAYLDGLAVQLIFNPDSVSTTTLSHWVDTFVARELE</sequence>
<feature type="DNA-binding region" description="H-T-H motif" evidence="5">
    <location>
        <begin position="30"/>
        <end position="49"/>
    </location>
</feature>
<dbReference type="EMBL" id="FXZE01000002">
    <property type="protein sequence ID" value="SMX72404.1"/>
    <property type="molecule type" value="Genomic_DNA"/>
</dbReference>
<evidence type="ECO:0000259" key="6">
    <source>
        <dbReference type="PROSITE" id="PS50977"/>
    </source>
</evidence>
<evidence type="ECO:0000256" key="3">
    <source>
        <dbReference type="ARBA" id="ARBA00023125"/>
    </source>
</evidence>
<dbReference type="PANTHER" id="PTHR30055">
    <property type="entry name" value="HTH-TYPE TRANSCRIPTIONAL REGULATOR RUTR"/>
    <property type="match status" value="1"/>
</dbReference>
<dbReference type="GO" id="GO:0003700">
    <property type="term" value="F:DNA-binding transcription factor activity"/>
    <property type="evidence" value="ECO:0007669"/>
    <property type="project" value="TreeGrafter"/>
</dbReference>
<dbReference type="AlphaFoldDB" id="A0A2H1IBC8"/>
<evidence type="ECO:0000256" key="2">
    <source>
        <dbReference type="ARBA" id="ARBA00023015"/>
    </source>
</evidence>
<dbReference type="Pfam" id="PF13977">
    <property type="entry name" value="TetR_C_6"/>
    <property type="match status" value="1"/>
</dbReference>
<dbReference type="InterPro" id="IPR036271">
    <property type="entry name" value="Tet_transcr_reg_TetR-rel_C_sf"/>
</dbReference>
<dbReference type="Gene3D" id="1.10.357.10">
    <property type="entry name" value="Tetracycline Repressor, domain 2"/>
    <property type="match status" value="2"/>
</dbReference>
<name>A0A2H1IBC8_9MICO</name>
<protein>
    <submittedName>
        <fullName evidence="7">Transcriptional regulator, TetR family</fullName>
    </submittedName>
</protein>
<keyword evidence="1" id="KW-0678">Repressor</keyword>
<dbReference type="Proteomes" id="UP000234342">
    <property type="component" value="Unassembled WGS sequence"/>
</dbReference>
<keyword evidence="2" id="KW-0805">Transcription regulation</keyword>
<dbReference type="SUPFAM" id="SSF46689">
    <property type="entry name" value="Homeodomain-like"/>
    <property type="match status" value="1"/>
</dbReference>
<dbReference type="GO" id="GO:0000976">
    <property type="term" value="F:transcription cis-regulatory region binding"/>
    <property type="evidence" value="ECO:0007669"/>
    <property type="project" value="TreeGrafter"/>
</dbReference>
<accession>A0A2H1IBC8</accession>
<dbReference type="Pfam" id="PF00440">
    <property type="entry name" value="TetR_N"/>
    <property type="match status" value="1"/>
</dbReference>
<dbReference type="PROSITE" id="PS50977">
    <property type="entry name" value="HTH_TETR_2"/>
    <property type="match status" value="1"/>
</dbReference>
<keyword evidence="8" id="KW-1185">Reference proteome</keyword>